<keyword evidence="3" id="KW-0813">Transport</keyword>
<comment type="subcellular location">
    <subcellularLocation>
        <location evidence="1">Cell membrane</location>
        <topology evidence="1">Multi-pass membrane protein</topology>
    </subcellularLocation>
</comment>
<evidence type="ECO:0000313" key="12">
    <source>
        <dbReference type="EMBL" id="TXD86483.1"/>
    </source>
</evidence>
<evidence type="ECO:0000256" key="9">
    <source>
        <dbReference type="ARBA" id="ARBA00023136"/>
    </source>
</evidence>
<dbReference type="EMBL" id="VORO01000057">
    <property type="protein sequence ID" value="TXD86483.1"/>
    <property type="molecule type" value="Genomic_DNA"/>
</dbReference>
<dbReference type="PIRSF" id="PIRSF006603">
    <property type="entry name" value="DinF"/>
    <property type="match status" value="1"/>
</dbReference>
<keyword evidence="13" id="KW-1185">Reference proteome</keyword>
<dbReference type="Proteomes" id="UP000321578">
    <property type="component" value="Unassembled WGS sequence"/>
</dbReference>
<evidence type="ECO:0000256" key="2">
    <source>
        <dbReference type="ARBA" id="ARBA00010199"/>
    </source>
</evidence>
<dbReference type="GO" id="GO:0006811">
    <property type="term" value="P:monoatomic ion transport"/>
    <property type="evidence" value="ECO:0007669"/>
    <property type="project" value="UniProtKB-KW"/>
</dbReference>
<comment type="similarity">
    <text evidence="2">Belongs to the multi antimicrobial extrusion (MATE) (TC 2.A.66.1) family.</text>
</comment>
<feature type="transmembrane region" description="Helical" evidence="11">
    <location>
        <begin position="384"/>
        <end position="404"/>
    </location>
</feature>
<feature type="transmembrane region" description="Helical" evidence="11">
    <location>
        <begin position="132"/>
        <end position="153"/>
    </location>
</feature>
<evidence type="ECO:0000256" key="11">
    <source>
        <dbReference type="SAM" id="Phobius"/>
    </source>
</evidence>
<protein>
    <recommendedName>
        <fullName evidence="10">Multidrug-efflux transporter</fullName>
    </recommendedName>
</protein>
<keyword evidence="9 11" id="KW-0472">Membrane</keyword>
<sequence length="444" mass="49300">MSADISFKNINRLAIPALIAGVAEPLISLTDTAIVGNVDLNATESLAAVGIVATFLSMLIWVFGQSRSAISSLVSQYLGANNLEAIKSLPAQAILVMTLLSILIIGATYPIAEHIFKLYNADNLILDYSVEYYKIRVFGFPFTLFTFAIFGTFRGLQNTFYPMIIALTGAGLNIVLDIILVYGIQDYIPAMHIKGAAYASVFAQFIMAILSVIFLLKKTDISLKVRLPLNPEISRFALMVLNLFVRTLALNVTLYFATRFATSYGKEYIAAYTIGINLWFLGAFIIDGYASAGNILSGKLLGSKSYTNLIKLSNRLIGYGLICGVVLALLGAVFYYPIGRIFTEEPKVLKQFYSVFWIILAMQPLCALAFIFDGMFKGMGKMRYLRNLLLIATGVVFLPLLFILDHYNLKLYAVFIAFTFWMVARGIPLIIKFRQLFLPHAENH</sequence>
<name>A0A5C6ZB62_9FLAO</name>
<reference evidence="12 13" key="1">
    <citation type="submission" date="2019-08" db="EMBL/GenBank/DDBJ databases">
        <title>Genomes of Subsaximicrobium wynnwilliamsii strains.</title>
        <authorList>
            <person name="Bowman J.P."/>
        </authorList>
    </citation>
    <scope>NUCLEOTIDE SEQUENCE [LARGE SCALE GENOMIC DNA]</scope>
    <source>
        <strain evidence="12 13">2-80-2</strain>
    </source>
</reference>
<feature type="transmembrane region" description="Helical" evidence="11">
    <location>
        <begin position="46"/>
        <end position="64"/>
    </location>
</feature>
<dbReference type="InterPro" id="IPR048279">
    <property type="entry name" value="MdtK-like"/>
</dbReference>
<evidence type="ECO:0000256" key="1">
    <source>
        <dbReference type="ARBA" id="ARBA00004651"/>
    </source>
</evidence>
<organism evidence="12 13">
    <name type="scientific">Subsaximicrobium wynnwilliamsii</name>
    <dbReference type="NCBI Taxonomy" id="291179"/>
    <lineage>
        <taxon>Bacteria</taxon>
        <taxon>Pseudomonadati</taxon>
        <taxon>Bacteroidota</taxon>
        <taxon>Flavobacteriia</taxon>
        <taxon>Flavobacteriales</taxon>
        <taxon>Flavobacteriaceae</taxon>
        <taxon>Subsaximicrobium</taxon>
    </lineage>
</organism>
<feature type="transmembrane region" description="Helical" evidence="11">
    <location>
        <begin position="316"/>
        <end position="339"/>
    </location>
</feature>
<dbReference type="InterPro" id="IPR050222">
    <property type="entry name" value="MATE_MdtK"/>
</dbReference>
<dbReference type="GO" id="GO:0005886">
    <property type="term" value="C:plasma membrane"/>
    <property type="evidence" value="ECO:0007669"/>
    <property type="project" value="UniProtKB-SubCell"/>
</dbReference>
<dbReference type="Pfam" id="PF01554">
    <property type="entry name" value="MatE"/>
    <property type="match status" value="2"/>
</dbReference>
<dbReference type="AlphaFoldDB" id="A0A5C6ZB62"/>
<evidence type="ECO:0000256" key="4">
    <source>
        <dbReference type="ARBA" id="ARBA00022449"/>
    </source>
</evidence>
<feature type="transmembrane region" description="Helical" evidence="11">
    <location>
        <begin position="160"/>
        <end position="184"/>
    </location>
</feature>
<keyword evidence="4" id="KW-0050">Antiport</keyword>
<evidence type="ECO:0000256" key="7">
    <source>
        <dbReference type="ARBA" id="ARBA00022989"/>
    </source>
</evidence>
<feature type="transmembrane region" description="Helical" evidence="11">
    <location>
        <begin position="93"/>
        <end position="112"/>
    </location>
</feature>
<dbReference type="NCBIfam" id="TIGR00797">
    <property type="entry name" value="matE"/>
    <property type="match status" value="1"/>
</dbReference>
<evidence type="ECO:0000256" key="5">
    <source>
        <dbReference type="ARBA" id="ARBA00022475"/>
    </source>
</evidence>
<proteinExistence type="inferred from homology"/>
<evidence type="ECO:0000256" key="8">
    <source>
        <dbReference type="ARBA" id="ARBA00023065"/>
    </source>
</evidence>
<dbReference type="GO" id="GO:0042910">
    <property type="term" value="F:xenobiotic transmembrane transporter activity"/>
    <property type="evidence" value="ECO:0007669"/>
    <property type="project" value="InterPro"/>
</dbReference>
<feature type="transmembrane region" description="Helical" evidence="11">
    <location>
        <begin position="351"/>
        <end position="372"/>
    </location>
</feature>
<keyword evidence="6 11" id="KW-0812">Transmembrane</keyword>
<evidence type="ECO:0000256" key="6">
    <source>
        <dbReference type="ARBA" id="ARBA00022692"/>
    </source>
</evidence>
<keyword evidence="7 11" id="KW-1133">Transmembrane helix</keyword>
<comment type="caution">
    <text evidence="12">The sequence shown here is derived from an EMBL/GenBank/DDBJ whole genome shotgun (WGS) entry which is preliminary data.</text>
</comment>
<dbReference type="InterPro" id="IPR002528">
    <property type="entry name" value="MATE_fam"/>
</dbReference>
<feature type="transmembrane region" description="Helical" evidence="11">
    <location>
        <begin position="269"/>
        <end position="296"/>
    </location>
</feature>
<gene>
    <name evidence="12" type="ORF">ESY86_20110</name>
</gene>
<dbReference type="InterPro" id="IPR044644">
    <property type="entry name" value="DinF-like"/>
</dbReference>
<feature type="transmembrane region" description="Helical" evidence="11">
    <location>
        <begin position="196"/>
        <end position="216"/>
    </location>
</feature>
<feature type="transmembrane region" description="Helical" evidence="11">
    <location>
        <begin position="236"/>
        <end position="257"/>
    </location>
</feature>
<dbReference type="OrthoDB" id="5242355at2"/>
<dbReference type="PANTHER" id="PTHR43298">
    <property type="entry name" value="MULTIDRUG RESISTANCE PROTEIN NORM-RELATED"/>
    <property type="match status" value="1"/>
</dbReference>
<dbReference type="PANTHER" id="PTHR43298:SF2">
    <property type="entry name" value="FMN_FAD EXPORTER YEEO-RELATED"/>
    <property type="match status" value="1"/>
</dbReference>
<keyword evidence="8" id="KW-0406">Ion transport</keyword>
<evidence type="ECO:0000256" key="10">
    <source>
        <dbReference type="ARBA" id="ARBA00031636"/>
    </source>
</evidence>
<feature type="transmembrane region" description="Helical" evidence="11">
    <location>
        <begin position="410"/>
        <end position="431"/>
    </location>
</feature>
<accession>A0A5C6ZB62</accession>
<keyword evidence="5" id="KW-1003">Cell membrane</keyword>
<dbReference type="CDD" id="cd13136">
    <property type="entry name" value="MATE_DinF_like"/>
    <property type="match status" value="1"/>
</dbReference>
<dbReference type="GO" id="GO:0015297">
    <property type="term" value="F:antiporter activity"/>
    <property type="evidence" value="ECO:0007669"/>
    <property type="project" value="UniProtKB-KW"/>
</dbReference>
<evidence type="ECO:0000256" key="3">
    <source>
        <dbReference type="ARBA" id="ARBA00022448"/>
    </source>
</evidence>
<evidence type="ECO:0000313" key="13">
    <source>
        <dbReference type="Proteomes" id="UP000321578"/>
    </source>
</evidence>
<dbReference type="RefSeq" id="WP_147088500.1">
    <property type="nucleotide sequence ID" value="NZ_VORM01000056.1"/>
</dbReference>